<sequence length="461" mass="46597">MRTTRAVAPGELLLLLPPLAALVGPPDNPPTPQQLVDSVVAAGPEGAAASPWLGLLYDGTRSTSQQPVDLSQADGGAAAAATAGRSGGGGGGAGAKPPQGAKRERQQLRRRVTKAVAFNAFADKHQDLALAALSRAAGLQEERPAALVGLWPEFAMLNHSCAPNAINCPAHLAGGRPLMAVRAARGIAEGEEVTISYFGAEQLTPLKARQKALKTAFGFDCSCERCIGEAATWEAVGPTVEAVAEATAEMRPVLEAAAAKGDAEGVREVGLEVGAVLLQLYGIFRQNLVRPRVRLWHQASLYSTLELAADADAVLAALAEAGGSGKNAADGGAATATVAAVADAEEAEAASVAVCLAAVEGVSPGSDLHNQLAARALRLARRRCQRLLAGAAVDGGSSGAAEAEMGAARRCEAAHVLRYGEALVSEVGAELFDLSEELALQGLPRAGTAEGGGGGAGGDGS</sequence>
<dbReference type="Proteomes" id="UP000054498">
    <property type="component" value="Unassembled WGS sequence"/>
</dbReference>
<evidence type="ECO:0000256" key="1">
    <source>
        <dbReference type="SAM" id="MobiDB-lite"/>
    </source>
</evidence>
<dbReference type="InterPro" id="IPR001214">
    <property type="entry name" value="SET_dom"/>
</dbReference>
<feature type="compositionally biased region" description="Low complexity" evidence="1">
    <location>
        <begin position="73"/>
        <end position="84"/>
    </location>
</feature>
<dbReference type="PANTHER" id="PTHR47643:SF2">
    <property type="entry name" value="TPR DOMAIN PROTEIN (AFU_ORTHOLOGUE AFUA_5G12710)"/>
    <property type="match status" value="1"/>
</dbReference>
<feature type="compositionally biased region" description="Gly residues" evidence="1">
    <location>
        <begin position="85"/>
        <end position="94"/>
    </location>
</feature>
<dbReference type="GeneID" id="25738517"/>
<feature type="region of interest" description="Disordered" evidence="1">
    <location>
        <begin position="63"/>
        <end position="108"/>
    </location>
</feature>
<dbReference type="PROSITE" id="PS50280">
    <property type="entry name" value="SET"/>
    <property type="match status" value="1"/>
</dbReference>
<accession>A0A0D2JTR9</accession>
<name>A0A0D2JTR9_9CHLO</name>
<dbReference type="EMBL" id="KK101075">
    <property type="protein sequence ID" value="KIZ02318.1"/>
    <property type="molecule type" value="Genomic_DNA"/>
</dbReference>
<keyword evidence="2" id="KW-0732">Signal</keyword>
<keyword evidence="5" id="KW-1185">Reference proteome</keyword>
<protein>
    <recommendedName>
        <fullName evidence="3">SET domain-containing protein</fullName>
    </recommendedName>
</protein>
<dbReference type="RefSeq" id="XP_013901337.1">
    <property type="nucleotide sequence ID" value="XM_014045883.1"/>
</dbReference>
<organism evidence="4 5">
    <name type="scientific">Monoraphidium neglectum</name>
    <dbReference type="NCBI Taxonomy" id="145388"/>
    <lineage>
        <taxon>Eukaryota</taxon>
        <taxon>Viridiplantae</taxon>
        <taxon>Chlorophyta</taxon>
        <taxon>core chlorophytes</taxon>
        <taxon>Chlorophyceae</taxon>
        <taxon>CS clade</taxon>
        <taxon>Sphaeropleales</taxon>
        <taxon>Selenastraceae</taxon>
        <taxon>Monoraphidium</taxon>
    </lineage>
</organism>
<feature type="domain" description="SET" evidence="3">
    <location>
        <begin position="1"/>
        <end position="198"/>
    </location>
</feature>
<gene>
    <name evidence="4" type="ORF">MNEG_5640</name>
</gene>
<evidence type="ECO:0000313" key="5">
    <source>
        <dbReference type="Proteomes" id="UP000054498"/>
    </source>
</evidence>
<evidence type="ECO:0000259" key="3">
    <source>
        <dbReference type="PROSITE" id="PS50280"/>
    </source>
</evidence>
<dbReference type="Pfam" id="PF00856">
    <property type="entry name" value="SET"/>
    <property type="match status" value="1"/>
</dbReference>
<proteinExistence type="predicted"/>
<evidence type="ECO:0000313" key="4">
    <source>
        <dbReference type="EMBL" id="KIZ02318.1"/>
    </source>
</evidence>
<dbReference type="PANTHER" id="PTHR47643">
    <property type="entry name" value="TPR DOMAIN PROTEIN (AFU_ORTHOLOGUE AFUA_5G12710)"/>
    <property type="match status" value="1"/>
</dbReference>
<dbReference type="AlphaFoldDB" id="A0A0D2JTR9"/>
<dbReference type="InterPro" id="IPR046341">
    <property type="entry name" value="SET_dom_sf"/>
</dbReference>
<dbReference type="InterPro" id="IPR053209">
    <property type="entry name" value="Gramillin-biosynth_MTr"/>
</dbReference>
<dbReference type="KEGG" id="mng:MNEG_5640"/>
<dbReference type="STRING" id="145388.A0A0D2JTR9"/>
<feature type="chain" id="PRO_5002262048" description="SET domain-containing protein" evidence="2">
    <location>
        <begin position="22"/>
        <end position="461"/>
    </location>
</feature>
<feature type="signal peptide" evidence="2">
    <location>
        <begin position="1"/>
        <end position="21"/>
    </location>
</feature>
<reference evidence="4 5" key="1">
    <citation type="journal article" date="2013" name="BMC Genomics">
        <title>Reconstruction of the lipid metabolism for the microalga Monoraphidium neglectum from its genome sequence reveals characteristics suitable for biofuel production.</title>
        <authorList>
            <person name="Bogen C."/>
            <person name="Al-Dilaimi A."/>
            <person name="Albersmeier A."/>
            <person name="Wichmann J."/>
            <person name="Grundmann M."/>
            <person name="Rupp O."/>
            <person name="Lauersen K.J."/>
            <person name="Blifernez-Klassen O."/>
            <person name="Kalinowski J."/>
            <person name="Goesmann A."/>
            <person name="Mussgnug J.H."/>
            <person name="Kruse O."/>
        </authorList>
    </citation>
    <scope>NUCLEOTIDE SEQUENCE [LARGE SCALE GENOMIC DNA]</scope>
    <source>
        <strain evidence="4 5">SAG 48.87</strain>
    </source>
</reference>
<dbReference type="SUPFAM" id="SSF82199">
    <property type="entry name" value="SET domain"/>
    <property type="match status" value="1"/>
</dbReference>
<dbReference type="OrthoDB" id="533036at2759"/>
<dbReference type="Gene3D" id="2.170.270.10">
    <property type="entry name" value="SET domain"/>
    <property type="match status" value="1"/>
</dbReference>
<evidence type="ECO:0000256" key="2">
    <source>
        <dbReference type="SAM" id="SignalP"/>
    </source>
</evidence>
<dbReference type="CDD" id="cd20071">
    <property type="entry name" value="SET_SMYD"/>
    <property type="match status" value="1"/>
</dbReference>